<dbReference type="PANTHER" id="PTHR23226">
    <property type="entry name" value="ZINC FINGER AND SCAN DOMAIN-CONTAINING"/>
    <property type="match status" value="1"/>
</dbReference>
<evidence type="ECO:0000259" key="12">
    <source>
        <dbReference type="PROSITE" id="PS50157"/>
    </source>
</evidence>
<dbReference type="GO" id="GO:0005634">
    <property type="term" value="C:nucleus"/>
    <property type="evidence" value="ECO:0007669"/>
    <property type="project" value="UniProtKB-SubCell"/>
</dbReference>
<feature type="domain" description="C2H2-type" evidence="12">
    <location>
        <begin position="91"/>
        <end position="118"/>
    </location>
</feature>
<protein>
    <recommendedName>
        <fullName evidence="12">C2H2-type domain-containing protein</fullName>
    </recommendedName>
</protein>
<dbReference type="FunFam" id="3.30.160.60:FF:000295">
    <property type="entry name" value="zinc finger protein 19"/>
    <property type="match status" value="1"/>
</dbReference>
<dbReference type="InterPro" id="IPR036236">
    <property type="entry name" value="Znf_C2H2_sf"/>
</dbReference>
<sequence>MKFCLNLKKKAAYFLGTVLLYSRTCMWVYKTSLELDGWSGSSPGLGSKPSSIGDVQGLSGTLGSRISTSKGMRGGGMGDRMWPVGPVAGDDVCREGGRSFPCGPSLATHGQVHTSEKPYKCPECEKSFGRSSHLITHQHTHTHERPYSCPDCGKSFNQRSNLLIHQRVHTGERPYGCPECGKSFSYRSVLLIHQKTHTGDKPYGCAECGKTFSLHSHLLSHQRT</sequence>
<evidence type="ECO:0000256" key="9">
    <source>
        <dbReference type="ARBA" id="ARBA00023163"/>
    </source>
</evidence>
<keyword evidence="7" id="KW-0805">Transcription regulation</keyword>
<evidence type="ECO:0000256" key="6">
    <source>
        <dbReference type="ARBA" id="ARBA00022833"/>
    </source>
</evidence>
<dbReference type="InterPro" id="IPR013087">
    <property type="entry name" value="Znf_C2H2_type"/>
</dbReference>
<evidence type="ECO:0000256" key="2">
    <source>
        <dbReference type="ARBA" id="ARBA00006991"/>
    </source>
</evidence>
<dbReference type="PROSITE" id="PS50157">
    <property type="entry name" value="ZINC_FINGER_C2H2_2"/>
    <property type="match status" value="5"/>
</dbReference>
<comment type="similarity">
    <text evidence="2">Belongs to the krueppel C2H2-type zinc-finger protein family.</text>
</comment>
<reference evidence="13" key="2">
    <citation type="submission" date="2025-09" db="UniProtKB">
        <authorList>
            <consortium name="Ensembl"/>
        </authorList>
    </citation>
    <scope>IDENTIFICATION</scope>
</reference>
<dbReference type="FunFam" id="3.30.160.60:FF:000188">
    <property type="entry name" value="Zinc finger protein 787"/>
    <property type="match status" value="1"/>
</dbReference>
<feature type="domain" description="C2H2-type" evidence="12">
    <location>
        <begin position="147"/>
        <end position="174"/>
    </location>
</feature>
<comment type="subcellular location">
    <subcellularLocation>
        <location evidence="1">Nucleus</location>
    </subcellularLocation>
</comment>
<name>A0A8B9N0H9_9AVES</name>
<dbReference type="FunFam" id="3.30.160.60:FF:002343">
    <property type="entry name" value="Zinc finger protein 33A"/>
    <property type="match status" value="1"/>
</dbReference>
<keyword evidence="6" id="KW-0862">Zinc</keyword>
<feature type="domain" description="C2H2-type" evidence="12">
    <location>
        <begin position="203"/>
        <end position="224"/>
    </location>
</feature>
<feature type="domain" description="C2H2-type" evidence="12">
    <location>
        <begin position="175"/>
        <end position="202"/>
    </location>
</feature>
<proteinExistence type="inferred from homology"/>
<keyword evidence="5 11" id="KW-0863">Zinc-finger</keyword>
<keyword evidence="8" id="KW-0238">DNA-binding</keyword>
<keyword evidence="3" id="KW-0479">Metal-binding</keyword>
<dbReference type="FunFam" id="3.30.160.60:FF:000367">
    <property type="entry name" value="Zinc finger protein 572"/>
    <property type="match status" value="1"/>
</dbReference>
<evidence type="ECO:0000256" key="7">
    <source>
        <dbReference type="ARBA" id="ARBA00023015"/>
    </source>
</evidence>
<dbReference type="Gene3D" id="3.30.160.60">
    <property type="entry name" value="Classic Zinc Finger"/>
    <property type="match status" value="4"/>
</dbReference>
<dbReference type="SMART" id="SM00355">
    <property type="entry name" value="ZnF_C2H2"/>
    <property type="match status" value="4"/>
</dbReference>
<dbReference type="Ensembl" id="ENSANIT00000015868.1">
    <property type="protein sequence ID" value="ENSANIP00000015339.1"/>
    <property type="gene ID" value="ENSANIG00000010412.1"/>
</dbReference>
<evidence type="ECO:0000313" key="13">
    <source>
        <dbReference type="Ensembl" id="ENSANIP00000015339.1"/>
    </source>
</evidence>
<evidence type="ECO:0000256" key="4">
    <source>
        <dbReference type="ARBA" id="ARBA00022737"/>
    </source>
</evidence>
<dbReference type="PANTHER" id="PTHR23226:SF379">
    <property type="entry name" value="C2H2-TYPE DOMAIN-CONTAINING PROTEIN"/>
    <property type="match status" value="1"/>
</dbReference>
<evidence type="ECO:0000256" key="10">
    <source>
        <dbReference type="ARBA" id="ARBA00023242"/>
    </source>
</evidence>
<keyword evidence="4" id="KW-0677">Repeat</keyword>
<keyword evidence="9" id="KW-0804">Transcription</keyword>
<dbReference type="SUPFAM" id="SSF57667">
    <property type="entry name" value="beta-beta-alpha zinc fingers"/>
    <property type="match status" value="3"/>
</dbReference>
<dbReference type="Pfam" id="PF00096">
    <property type="entry name" value="zf-C2H2"/>
    <property type="match status" value="4"/>
</dbReference>
<evidence type="ECO:0000256" key="11">
    <source>
        <dbReference type="PROSITE-ProRule" id="PRU00042"/>
    </source>
</evidence>
<dbReference type="GO" id="GO:0008270">
    <property type="term" value="F:zinc ion binding"/>
    <property type="evidence" value="ECO:0007669"/>
    <property type="project" value="UniProtKB-KW"/>
</dbReference>
<dbReference type="Proteomes" id="UP000694541">
    <property type="component" value="Unplaced"/>
</dbReference>
<evidence type="ECO:0000256" key="8">
    <source>
        <dbReference type="ARBA" id="ARBA00023125"/>
    </source>
</evidence>
<organism evidence="13 14">
    <name type="scientific">Accipiter nisus</name>
    <name type="common">Eurasian sparrowhawk</name>
    <dbReference type="NCBI Taxonomy" id="211598"/>
    <lineage>
        <taxon>Eukaryota</taxon>
        <taxon>Metazoa</taxon>
        <taxon>Chordata</taxon>
        <taxon>Craniata</taxon>
        <taxon>Vertebrata</taxon>
        <taxon>Euteleostomi</taxon>
        <taxon>Archelosauria</taxon>
        <taxon>Archosauria</taxon>
        <taxon>Dinosauria</taxon>
        <taxon>Saurischia</taxon>
        <taxon>Theropoda</taxon>
        <taxon>Coelurosauria</taxon>
        <taxon>Aves</taxon>
        <taxon>Neognathae</taxon>
        <taxon>Neoaves</taxon>
        <taxon>Telluraves</taxon>
        <taxon>Accipitrimorphae</taxon>
        <taxon>Accipitriformes</taxon>
        <taxon>Accipitridae</taxon>
        <taxon>Accipitrinae</taxon>
        <taxon>Accipiter</taxon>
    </lineage>
</organism>
<keyword evidence="10" id="KW-0539">Nucleus</keyword>
<evidence type="ECO:0000256" key="5">
    <source>
        <dbReference type="ARBA" id="ARBA00022771"/>
    </source>
</evidence>
<dbReference type="AlphaFoldDB" id="A0A8B9N0H9"/>
<dbReference type="GO" id="GO:0000978">
    <property type="term" value="F:RNA polymerase II cis-regulatory region sequence-specific DNA binding"/>
    <property type="evidence" value="ECO:0007669"/>
    <property type="project" value="TreeGrafter"/>
</dbReference>
<evidence type="ECO:0000313" key="14">
    <source>
        <dbReference type="Proteomes" id="UP000694541"/>
    </source>
</evidence>
<reference evidence="13" key="1">
    <citation type="submission" date="2025-08" db="UniProtKB">
        <authorList>
            <consortium name="Ensembl"/>
        </authorList>
    </citation>
    <scope>IDENTIFICATION</scope>
</reference>
<accession>A0A8B9N0H9</accession>
<dbReference type="GO" id="GO:0000981">
    <property type="term" value="F:DNA-binding transcription factor activity, RNA polymerase II-specific"/>
    <property type="evidence" value="ECO:0007669"/>
    <property type="project" value="TreeGrafter"/>
</dbReference>
<feature type="domain" description="C2H2-type" evidence="12">
    <location>
        <begin position="119"/>
        <end position="146"/>
    </location>
</feature>
<evidence type="ECO:0000256" key="3">
    <source>
        <dbReference type="ARBA" id="ARBA00022723"/>
    </source>
</evidence>
<dbReference type="PROSITE" id="PS00028">
    <property type="entry name" value="ZINC_FINGER_C2H2_1"/>
    <property type="match status" value="3"/>
</dbReference>
<keyword evidence="14" id="KW-1185">Reference proteome</keyword>
<evidence type="ECO:0000256" key="1">
    <source>
        <dbReference type="ARBA" id="ARBA00004123"/>
    </source>
</evidence>